<keyword evidence="3" id="KW-0175">Coiled coil</keyword>
<proteinExistence type="predicted"/>
<dbReference type="Proteomes" id="UP001152747">
    <property type="component" value="Unassembled WGS sequence"/>
</dbReference>
<evidence type="ECO:0000256" key="1">
    <source>
        <dbReference type="ARBA" id="ARBA00004123"/>
    </source>
</evidence>
<name>A0A9P1IN74_9PELO</name>
<feature type="compositionally biased region" description="Acidic residues" evidence="4">
    <location>
        <begin position="193"/>
        <end position="202"/>
    </location>
</feature>
<dbReference type="AlphaFoldDB" id="A0A9P1IN74"/>
<organism evidence="5 6">
    <name type="scientific">Caenorhabditis angaria</name>
    <dbReference type="NCBI Taxonomy" id="860376"/>
    <lineage>
        <taxon>Eukaryota</taxon>
        <taxon>Metazoa</taxon>
        <taxon>Ecdysozoa</taxon>
        <taxon>Nematoda</taxon>
        <taxon>Chromadorea</taxon>
        <taxon>Rhabditida</taxon>
        <taxon>Rhabditina</taxon>
        <taxon>Rhabditomorpha</taxon>
        <taxon>Rhabditoidea</taxon>
        <taxon>Rhabditidae</taxon>
        <taxon>Peloderinae</taxon>
        <taxon>Caenorhabditis</taxon>
    </lineage>
</organism>
<feature type="region of interest" description="Disordered" evidence="4">
    <location>
        <begin position="181"/>
        <end position="220"/>
    </location>
</feature>
<comment type="caution">
    <text evidence="5">The sequence shown here is derived from an EMBL/GenBank/DDBJ whole genome shotgun (WGS) entry which is preliminary data.</text>
</comment>
<gene>
    <name evidence="5" type="ORF">CAMP_LOCUS10738</name>
</gene>
<keyword evidence="2" id="KW-0539">Nucleus</keyword>
<feature type="compositionally biased region" description="Acidic residues" evidence="4">
    <location>
        <begin position="209"/>
        <end position="220"/>
    </location>
</feature>
<dbReference type="GO" id="GO:0000445">
    <property type="term" value="C:THO complex part of transcription export complex"/>
    <property type="evidence" value="ECO:0007669"/>
    <property type="project" value="InterPro"/>
</dbReference>
<feature type="coiled-coil region" evidence="3">
    <location>
        <begin position="81"/>
        <end position="159"/>
    </location>
</feature>
<evidence type="ECO:0000256" key="4">
    <source>
        <dbReference type="SAM" id="MobiDB-lite"/>
    </source>
</evidence>
<sequence>MKEEVIMRKLIADGEGVGEEKRIQQISTFLRDARKNPNGENKISEAVKILKILDGLEMSMLKQKQIAVMNANQCVDFEELAQSVDSEIEETHRKIEEAKQQLAEARVVKRNRQEYSKVVKEINEIPSRAEATKNLSEIRDELERRHEQQKVLESRLNDRRNQLQTLNIVLANMRRFCTEDIESNPAENSGSIENEDDEEEDEKIVVDEWRDDDVQSMETI</sequence>
<evidence type="ECO:0000313" key="6">
    <source>
        <dbReference type="Proteomes" id="UP001152747"/>
    </source>
</evidence>
<evidence type="ECO:0000313" key="5">
    <source>
        <dbReference type="EMBL" id="CAI5448101.1"/>
    </source>
</evidence>
<dbReference type="OrthoDB" id="205166at2759"/>
<dbReference type="EMBL" id="CANHGI010000004">
    <property type="protein sequence ID" value="CAI5448101.1"/>
    <property type="molecule type" value="Genomic_DNA"/>
</dbReference>
<comment type="subcellular location">
    <subcellularLocation>
        <location evidence="1">Nucleus</location>
    </subcellularLocation>
</comment>
<evidence type="ECO:0000256" key="2">
    <source>
        <dbReference type="ARBA" id="ARBA00023242"/>
    </source>
</evidence>
<dbReference type="Pfam" id="PF05615">
    <property type="entry name" value="THOC7"/>
    <property type="match status" value="1"/>
</dbReference>
<accession>A0A9P1IN74</accession>
<protein>
    <recommendedName>
        <fullName evidence="7">THO complex subunit 7 homolog</fullName>
    </recommendedName>
</protein>
<keyword evidence="6" id="KW-1185">Reference proteome</keyword>
<reference evidence="5" key="1">
    <citation type="submission" date="2022-11" db="EMBL/GenBank/DDBJ databases">
        <authorList>
            <person name="Kikuchi T."/>
        </authorList>
    </citation>
    <scope>NUCLEOTIDE SEQUENCE</scope>
    <source>
        <strain evidence="5">PS1010</strain>
    </source>
</reference>
<evidence type="ECO:0008006" key="7">
    <source>
        <dbReference type="Google" id="ProtNLM"/>
    </source>
</evidence>
<dbReference type="InterPro" id="IPR008501">
    <property type="entry name" value="THOC7/Mft1"/>
</dbReference>
<evidence type="ECO:0000256" key="3">
    <source>
        <dbReference type="SAM" id="Coils"/>
    </source>
</evidence>
<dbReference type="GO" id="GO:0006397">
    <property type="term" value="P:mRNA processing"/>
    <property type="evidence" value="ECO:0007669"/>
    <property type="project" value="InterPro"/>
</dbReference>